<keyword evidence="2" id="KW-1185">Reference proteome</keyword>
<evidence type="ECO:0000313" key="2">
    <source>
        <dbReference type="Proteomes" id="UP000644010"/>
    </source>
</evidence>
<evidence type="ECO:0008006" key="3">
    <source>
        <dbReference type="Google" id="ProtNLM"/>
    </source>
</evidence>
<dbReference type="EMBL" id="JACOOI010000001">
    <property type="protein sequence ID" value="MBC5641515.1"/>
    <property type="molecule type" value="Genomic_DNA"/>
</dbReference>
<sequence length="85" mass="9281">MKAKLIIGFIAIAVAALAGWNINKNQNEVILSELALANVEALAQEYESNIGSCSVYGCTWSFTTTCNVYTTNMHIFLMSCPNMRG</sequence>
<dbReference type="Proteomes" id="UP000644010">
    <property type="component" value="Unassembled WGS sequence"/>
</dbReference>
<protein>
    <recommendedName>
        <fullName evidence="3">NVEALA protein</fullName>
    </recommendedName>
</protein>
<reference evidence="1 2" key="1">
    <citation type="submission" date="2020-08" db="EMBL/GenBank/DDBJ databases">
        <title>Genome public.</title>
        <authorList>
            <person name="Liu C."/>
            <person name="Sun Q."/>
        </authorList>
    </citation>
    <scope>NUCLEOTIDE SEQUENCE [LARGE SCALE GENOMIC DNA]</scope>
    <source>
        <strain evidence="1 2">BX2</strain>
    </source>
</reference>
<accession>A0ABR7DVJ5</accession>
<organism evidence="1 2">
    <name type="scientific">Parabacteroides segnis</name>
    <dbReference type="NCBI Taxonomy" id="2763058"/>
    <lineage>
        <taxon>Bacteria</taxon>
        <taxon>Pseudomonadati</taxon>
        <taxon>Bacteroidota</taxon>
        <taxon>Bacteroidia</taxon>
        <taxon>Bacteroidales</taxon>
        <taxon>Tannerellaceae</taxon>
        <taxon>Parabacteroides</taxon>
    </lineage>
</organism>
<gene>
    <name evidence="1" type="ORF">H8S77_01250</name>
</gene>
<name>A0ABR7DVJ5_9BACT</name>
<comment type="caution">
    <text evidence="1">The sequence shown here is derived from an EMBL/GenBank/DDBJ whole genome shotgun (WGS) entry which is preliminary data.</text>
</comment>
<evidence type="ECO:0000313" key="1">
    <source>
        <dbReference type="EMBL" id="MBC5641515.1"/>
    </source>
</evidence>
<proteinExistence type="predicted"/>